<keyword evidence="4" id="KW-1185">Reference proteome</keyword>
<organism evidence="3 4">
    <name type="scientific">Duganella phyllosphaerae</name>
    <dbReference type="NCBI Taxonomy" id="762836"/>
    <lineage>
        <taxon>Bacteria</taxon>
        <taxon>Pseudomonadati</taxon>
        <taxon>Pseudomonadota</taxon>
        <taxon>Betaproteobacteria</taxon>
        <taxon>Burkholderiales</taxon>
        <taxon>Oxalobacteraceae</taxon>
        <taxon>Telluria group</taxon>
        <taxon>Duganella</taxon>
    </lineage>
</organism>
<protein>
    <recommendedName>
        <fullName evidence="5">Secreted protein</fullName>
    </recommendedName>
</protein>
<evidence type="ECO:0008006" key="5">
    <source>
        <dbReference type="Google" id="ProtNLM"/>
    </source>
</evidence>
<evidence type="ECO:0000256" key="1">
    <source>
        <dbReference type="SAM" id="MobiDB-lite"/>
    </source>
</evidence>
<feature type="chain" id="PRO_5009206858" description="Secreted protein" evidence="2">
    <location>
        <begin position="22"/>
        <end position="77"/>
    </location>
</feature>
<dbReference type="Proteomes" id="UP000175989">
    <property type="component" value="Unassembled WGS sequence"/>
</dbReference>
<sequence length="77" mass="7791">MASSRFQLVLGISSSSPTSTAASATSAPAGGAEPSARVTRTLTLALSRTLYTCRSVSTRTFSSLAAQPTRTGAIPSL</sequence>
<accession>A0A1E7WEF5</accession>
<reference evidence="4" key="1">
    <citation type="journal article" date="2016" name="Front. Microbiol.">
        <title>Molecular Keys to the Janthinobacterium and Duganella spp. Interaction with the Plant Pathogen Fusarium graminearum.</title>
        <authorList>
            <person name="Haack F.S."/>
            <person name="Poehlein A."/>
            <person name="Kroger C."/>
            <person name="Voigt C.A."/>
            <person name="Piepenbring M."/>
            <person name="Bode H.B."/>
            <person name="Daniel R."/>
            <person name="Schafer W."/>
            <person name="Streit W.R."/>
        </authorList>
    </citation>
    <scope>NUCLEOTIDE SEQUENCE [LARGE SCALE GENOMIC DNA]</scope>
    <source>
        <strain evidence="4">T54</strain>
    </source>
</reference>
<comment type="caution">
    <text evidence="3">The sequence shown here is derived from an EMBL/GenBank/DDBJ whole genome shotgun (WGS) entry which is preliminary data.</text>
</comment>
<feature type="signal peptide" evidence="2">
    <location>
        <begin position="1"/>
        <end position="21"/>
    </location>
</feature>
<dbReference type="AlphaFoldDB" id="A0A1E7WEF5"/>
<keyword evidence="2" id="KW-0732">Signal</keyword>
<feature type="region of interest" description="Disordered" evidence="1">
    <location>
        <begin position="13"/>
        <end position="36"/>
    </location>
</feature>
<gene>
    <name evidence="3" type="ORF">DUPY_39260</name>
</gene>
<name>A0A1E7WEF5_9BURK</name>
<proteinExistence type="predicted"/>
<evidence type="ECO:0000313" key="4">
    <source>
        <dbReference type="Proteomes" id="UP000175989"/>
    </source>
</evidence>
<dbReference type="EMBL" id="LROM01000109">
    <property type="protein sequence ID" value="OEZ96518.1"/>
    <property type="molecule type" value="Genomic_DNA"/>
</dbReference>
<evidence type="ECO:0000256" key="2">
    <source>
        <dbReference type="SAM" id="SignalP"/>
    </source>
</evidence>
<evidence type="ECO:0000313" key="3">
    <source>
        <dbReference type="EMBL" id="OEZ96518.1"/>
    </source>
</evidence>